<evidence type="ECO:0000256" key="9">
    <source>
        <dbReference type="ARBA" id="ARBA00025362"/>
    </source>
</evidence>
<evidence type="ECO:0000256" key="2">
    <source>
        <dbReference type="ARBA" id="ARBA00007191"/>
    </source>
</evidence>
<evidence type="ECO:0000256" key="3">
    <source>
        <dbReference type="ARBA" id="ARBA00022448"/>
    </source>
</evidence>
<name>A0A0M5J224_DROBS</name>
<keyword evidence="8 10" id="KW-0206">Cytoskeleton</keyword>
<evidence type="ECO:0000256" key="10">
    <source>
        <dbReference type="PIRNR" id="PIRNR009998"/>
    </source>
</evidence>
<evidence type="ECO:0000256" key="7">
    <source>
        <dbReference type="ARBA" id="ARBA00023175"/>
    </source>
</evidence>
<dbReference type="InterPro" id="IPR016561">
    <property type="entry name" value="DYNLRB1/2"/>
</dbReference>
<dbReference type="SMART" id="SM00960">
    <property type="entry name" value="Robl_LC7"/>
    <property type="match status" value="1"/>
</dbReference>
<evidence type="ECO:0000256" key="8">
    <source>
        <dbReference type="ARBA" id="ARBA00023212"/>
    </source>
</evidence>
<sequence length="97" mass="11201">MSAEVEEMLKRFSSVKNIIGILVVDNDGIVIKSTMDNSASIHYACHMQMLTEKCRQVIYDLDATNEFISIRMRTSYFEIMLMPHDNYFIVVLQNACD</sequence>
<dbReference type="STRING" id="30019.A0A0M5J224"/>
<dbReference type="Gene3D" id="3.30.450.30">
    <property type="entry name" value="Dynein light chain 2a, cytoplasmic"/>
    <property type="match status" value="1"/>
</dbReference>
<keyword evidence="4 10" id="KW-0963">Cytoplasm</keyword>
<feature type="domain" description="Roadblock/LAMTOR2" evidence="11">
    <location>
        <begin position="5"/>
        <end position="93"/>
    </location>
</feature>
<dbReference type="PANTHER" id="PTHR10779">
    <property type="entry name" value="DYNEIN LIGHT CHAIN ROADBLOCK"/>
    <property type="match status" value="1"/>
</dbReference>
<keyword evidence="7 10" id="KW-0505">Motor protein</keyword>
<dbReference type="OrthoDB" id="9985637at2759"/>
<protein>
    <recommendedName>
        <fullName evidence="10">Dynein light chain roadblock</fullName>
    </recommendedName>
</protein>
<evidence type="ECO:0000256" key="6">
    <source>
        <dbReference type="ARBA" id="ARBA00023017"/>
    </source>
</evidence>
<reference evidence="12 13" key="1">
    <citation type="submission" date="2015-08" db="EMBL/GenBank/DDBJ databases">
        <title>Ancestral chromatin configuration constrains chromatin evolution on differentiating sex chromosomes in Drosophila.</title>
        <authorList>
            <person name="Zhou Q."/>
            <person name="Bachtrog D."/>
        </authorList>
    </citation>
    <scope>NUCLEOTIDE SEQUENCE [LARGE SCALE GENOMIC DNA]</scope>
    <source>
        <tissue evidence="12">Whole larvae</tissue>
    </source>
</reference>
<evidence type="ECO:0000256" key="1">
    <source>
        <dbReference type="ARBA" id="ARBA00004245"/>
    </source>
</evidence>
<dbReference type="Pfam" id="PF03259">
    <property type="entry name" value="Robl_LC7"/>
    <property type="match status" value="1"/>
</dbReference>
<accession>A0A0M5J224</accession>
<keyword evidence="5 10" id="KW-0493">Microtubule</keyword>
<gene>
    <name evidence="12" type="ORF">Dbus_chr2Lg2233</name>
</gene>
<evidence type="ECO:0000256" key="5">
    <source>
        <dbReference type="ARBA" id="ARBA00022701"/>
    </source>
</evidence>
<keyword evidence="6 10" id="KW-0243">Dynein</keyword>
<dbReference type="OMA" id="MRTSYFE"/>
<proteinExistence type="inferred from homology"/>
<dbReference type="GO" id="GO:0045505">
    <property type="term" value="F:dynein intermediate chain binding"/>
    <property type="evidence" value="ECO:0007669"/>
    <property type="project" value="UniProtKB-UniRule"/>
</dbReference>
<comment type="subcellular location">
    <subcellularLocation>
        <location evidence="1 10">Cytoplasm</location>
        <location evidence="1 10">Cytoskeleton</location>
    </subcellularLocation>
</comment>
<keyword evidence="13" id="KW-1185">Reference proteome</keyword>
<dbReference type="AlphaFoldDB" id="A0A0M5J224"/>
<dbReference type="PIRSF" id="PIRSF009998">
    <property type="entry name" value="DLC7"/>
    <property type="match status" value="1"/>
</dbReference>
<dbReference type="Proteomes" id="UP000494163">
    <property type="component" value="Chromosome 2L"/>
</dbReference>
<dbReference type="GO" id="GO:0007018">
    <property type="term" value="P:microtubule-based movement"/>
    <property type="evidence" value="ECO:0007669"/>
    <property type="project" value="UniProtKB-UniRule"/>
</dbReference>
<dbReference type="GO" id="GO:0005868">
    <property type="term" value="C:cytoplasmic dynein complex"/>
    <property type="evidence" value="ECO:0007669"/>
    <property type="project" value="UniProtKB-UniRule"/>
</dbReference>
<evidence type="ECO:0000256" key="4">
    <source>
        <dbReference type="ARBA" id="ARBA00022490"/>
    </source>
</evidence>
<organism evidence="12 13">
    <name type="scientific">Drosophila busckii</name>
    <name type="common">Fruit fly</name>
    <dbReference type="NCBI Taxonomy" id="30019"/>
    <lineage>
        <taxon>Eukaryota</taxon>
        <taxon>Metazoa</taxon>
        <taxon>Ecdysozoa</taxon>
        <taxon>Arthropoda</taxon>
        <taxon>Hexapoda</taxon>
        <taxon>Insecta</taxon>
        <taxon>Pterygota</taxon>
        <taxon>Neoptera</taxon>
        <taxon>Endopterygota</taxon>
        <taxon>Diptera</taxon>
        <taxon>Brachycera</taxon>
        <taxon>Muscomorpha</taxon>
        <taxon>Ephydroidea</taxon>
        <taxon>Drosophilidae</taxon>
        <taxon>Drosophila</taxon>
    </lineage>
</organism>
<dbReference type="GO" id="GO:0005737">
    <property type="term" value="C:cytoplasm"/>
    <property type="evidence" value="ECO:0007669"/>
    <property type="project" value="UniProtKB-UniRule"/>
</dbReference>
<comment type="similarity">
    <text evidence="2 10">Belongs to the GAMAD family.</text>
</comment>
<dbReference type="InterPro" id="IPR004942">
    <property type="entry name" value="Roadblock/LAMTOR2_dom"/>
</dbReference>
<comment type="function">
    <text evidence="9">Acts as one of several non-catalytic accessory components of the cytoplasmic dynein 1 complex that are thought to be involved in linking dynein to cargos and to adapter proteins that regulate dynein function. Cytoplasmic dynein 1 acts as a motor for the intracellular retrograde motility of vesicles and organelles along microtubules.</text>
</comment>
<dbReference type="SUPFAM" id="SSF103196">
    <property type="entry name" value="Roadblock/LC7 domain"/>
    <property type="match status" value="1"/>
</dbReference>
<dbReference type="GO" id="GO:0005874">
    <property type="term" value="C:microtubule"/>
    <property type="evidence" value="ECO:0007669"/>
    <property type="project" value="UniProtKB-UniRule"/>
</dbReference>
<evidence type="ECO:0000259" key="11">
    <source>
        <dbReference type="SMART" id="SM00960"/>
    </source>
</evidence>
<dbReference type="EMBL" id="CP012523">
    <property type="protein sequence ID" value="ALC40148.1"/>
    <property type="molecule type" value="Genomic_DNA"/>
</dbReference>
<evidence type="ECO:0000313" key="13">
    <source>
        <dbReference type="Proteomes" id="UP000494163"/>
    </source>
</evidence>
<evidence type="ECO:0000313" key="12">
    <source>
        <dbReference type="EMBL" id="ALC40148.1"/>
    </source>
</evidence>
<keyword evidence="3 10" id="KW-0813">Transport</keyword>